<dbReference type="Gene3D" id="1.10.730.10">
    <property type="entry name" value="Isoleucyl-tRNA Synthetase, Domain 1"/>
    <property type="match status" value="1"/>
</dbReference>
<dbReference type="Gene3D" id="2.170.220.10">
    <property type="match status" value="1"/>
</dbReference>
<evidence type="ECO:0000256" key="2">
    <source>
        <dbReference type="ARBA" id="ARBA00022598"/>
    </source>
</evidence>
<dbReference type="InterPro" id="IPR041872">
    <property type="entry name" value="Anticodon_Met"/>
</dbReference>
<evidence type="ECO:0000256" key="5">
    <source>
        <dbReference type="ARBA" id="ARBA00022917"/>
    </source>
</evidence>
<feature type="domain" description="Methionyl/Leucyl tRNA synthetase" evidence="8">
    <location>
        <begin position="6"/>
        <end position="213"/>
    </location>
</feature>
<dbReference type="EC" id="6.1.1.10" evidence="1"/>
<dbReference type="AlphaFoldDB" id="A0A0F9J0R4"/>
<dbReference type="CDD" id="cd07957">
    <property type="entry name" value="Anticodon_Ia_Met"/>
    <property type="match status" value="1"/>
</dbReference>
<evidence type="ECO:0000256" key="4">
    <source>
        <dbReference type="ARBA" id="ARBA00022840"/>
    </source>
</evidence>
<evidence type="ECO:0000259" key="7">
    <source>
        <dbReference type="Pfam" id="PF08264"/>
    </source>
</evidence>
<dbReference type="GO" id="GO:0006431">
    <property type="term" value="P:methionyl-tRNA aminoacylation"/>
    <property type="evidence" value="ECO:0007669"/>
    <property type="project" value="InterPro"/>
</dbReference>
<evidence type="ECO:0000313" key="9">
    <source>
        <dbReference type="EMBL" id="KKL92812.1"/>
    </source>
</evidence>
<organism evidence="9">
    <name type="scientific">marine sediment metagenome</name>
    <dbReference type="NCBI Taxonomy" id="412755"/>
    <lineage>
        <taxon>unclassified sequences</taxon>
        <taxon>metagenomes</taxon>
        <taxon>ecological metagenomes</taxon>
    </lineage>
</organism>
<dbReference type="EMBL" id="LAZR01019367">
    <property type="protein sequence ID" value="KKL92812.1"/>
    <property type="molecule type" value="Genomic_DNA"/>
</dbReference>
<dbReference type="PRINTS" id="PR01041">
    <property type="entry name" value="TRNASYNTHMET"/>
</dbReference>
<dbReference type="InterPro" id="IPR009080">
    <property type="entry name" value="tRNAsynth_Ia_anticodon-bd"/>
</dbReference>
<dbReference type="SUPFAM" id="SSF47323">
    <property type="entry name" value="Anticodon-binding domain of a subclass of class I aminoacyl-tRNA synthetases"/>
    <property type="match status" value="1"/>
</dbReference>
<dbReference type="GO" id="GO:0004825">
    <property type="term" value="F:methionine-tRNA ligase activity"/>
    <property type="evidence" value="ECO:0007669"/>
    <property type="project" value="UniProtKB-EC"/>
</dbReference>
<evidence type="ECO:0000256" key="6">
    <source>
        <dbReference type="ARBA" id="ARBA00023146"/>
    </source>
</evidence>
<keyword evidence="3" id="KW-0547">Nucleotide-binding</keyword>
<sequence>PVKWVSEETYYFKTSKYIDDLREHIEENPDFVLPKSRRNEVLSFIDSGVEDVSVSRTAFEWGVKVPGDEKHVVYVWFDALINYLSGIGYHPDEKKQKPEFKKFWPADVHIIGKDILKFHAVTWPAMLMALELPLPKMVFAHGFLTIGGEKISKSRGKVIDPHDLIDKYGADAVRYFFMSEFTFGLDGEYTEESMIKRINADLANDLGNLVHRTANMMKKYFDSTVPAPPPPAEENVKLMQMGGNELEGLIKWASSGIKEDLHKLDFRMALSKIWSIIKFLNRYIENRAPWALQKEGKEEELSYVMYVLAEGIRIVAQLMFPFMPETAEKIWEQLGMTENFDRIEDIDYEKMPLEFGRMPKINFSMTEPLFPRIEDK</sequence>
<dbReference type="NCBIfam" id="TIGR00398">
    <property type="entry name" value="metG"/>
    <property type="match status" value="1"/>
</dbReference>
<evidence type="ECO:0000259" key="8">
    <source>
        <dbReference type="Pfam" id="PF09334"/>
    </source>
</evidence>
<dbReference type="InterPro" id="IPR014729">
    <property type="entry name" value="Rossmann-like_a/b/a_fold"/>
</dbReference>
<dbReference type="PANTHER" id="PTHR43326">
    <property type="entry name" value="METHIONYL-TRNA SYNTHETASE"/>
    <property type="match status" value="1"/>
</dbReference>
<keyword evidence="6" id="KW-0030">Aminoacyl-tRNA synthetase</keyword>
<dbReference type="InterPro" id="IPR013155">
    <property type="entry name" value="M/V/L/I-tRNA-synth_anticd-bd"/>
</dbReference>
<dbReference type="InterPro" id="IPR015413">
    <property type="entry name" value="Methionyl/Leucyl_tRNA_Synth"/>
</dbReference>
<dbReference type="InterPro" id="IPR014758">
    <property type="entry name" value="Met-tRNA_synth"/>
</dbReference>
<evidence type="ECO:0000256" key="1">
    <source>
        <dbReference type="ARBA" id="ARBA00012838"/>
    </source>
</evidence>
<gene>
    <name evidence="9" type="ORF">LCGC14_1880970</name>
</gene>
<keyword evidence="5" id="KW-0648">Protein biosynthesis</keyword>
<evidence type="ECO:0000256" key="3">
    <source>
        <dbReference type="ARBA" id="ARBA00022741"/>
    </source>
</evidence>
<protein>
    <recommendedName>
        <fullName evidence="1">methionine--tRNA ligase</fullName>
        <ecNumber evidence="1">6.1.1.10</ecNumber>
    </recommendedName>
</protein>
<name>A0A0F9J0R4_9ZZZZ</name>
<reference evidence="9" key="1">
    <citation type="journal article" date="2015" name="Nature">
        <title>Complex archaea that bridge the gap between prokaryotes and eukaryotes.</title>
        <authorList>
            <person name="Spang A."/>
            <person name="Saw J.H."/>
            <person name="Jorgensen S.L."/>
            <person name="Zaremba-Niedzwiedzka K."/>
            <person name="Martijn J."/>
            <person name="Lind A.E."/>
            <person name="van Eijk R."/>
            <person name="Schleper C."/>
            <person name="Guy L."/>
            <person name="Ettema T.J."/>
        </authorList>
    </citation>
    <scope>NUCLEOTIDE SEQUENCE</scope>
</reference>
<dbReference type="PANTHER" id="PTHR43326:SF1">
    <property type="entry name" value="METHIONINE--TRNA LIGASE, MITOCHONDRIAL"/>
    <property type="match status" value="1"/>
</dbReference>
<comment type="caution">
    <text evidence="9">The sequence shown here is derived from an EMBL/GenBank/DDBJ whole genome shotgun (WGS) entry which is preliminary data.</text>
</comment>
<dbReference type="InterPro" id="IPR023457">
    <property type="entry name" value="Met-tRNA_synth_2"/>
</dbReference>
<feature type="non-terminal residue" evidence="9">
    <location>
        <position position="1"/>
    </location>
</feature>
<keyword evidence="2" id="KW-0436">Ligase</keyword>
<dbReference type="Gene3D" id="3.40.50.620">
    <property type="entry name" value="HUPs"/>
    <property type="match status" value="1"/>
</dbReference>
<keyword evidence="4" id="KW-0067">ATP-binding</keyword>
<dbReference type="Pfam" id="PF09334">
    <property type="entry name" value="tRNA-synt_1g"/>
    <property type="match status" value="1"/>
</dbReference>
<dbReference type="Pfam" id="PF08264">
    <property type="entry name" value="Anticodon_1"/>
    <property type="match status" value="1"/>
</dbReference>
<feature type="domain" description="Methionyl/Valyl/Leucyl/Isoleucyl-tRNA synthetase anticodon-binding" evidence="7">
    <location>
        <begin position="256"/>
        <end position="338"/>
    </location>
</feature>
<dbReference type="InterPro" id="IPR033911">
    <property type="entry name" value="MetRS_core"/>
</dbReference>
<dbReference type="GO" id="GO:0005524">
    <property type="term" value="F:ATP binding"/>
    <property type="evidence" value="ECO:0007669"/>
    <property type="project" value="UniProtKB-KW"/>
</dbReference>
<accession>A0A0F9J0R4</accession>
<dbReference type="SUPFAM" id="SSF52374">
    <property type="entry name" value="Nucleotidylyl transferase"/>
    <property type="match status" value="1"/>
</dbReference>
<proteinExistence type="predicted"/>